<evidence type="ECO:0000313" key="2">
    <source>
        <dbReference type="Proteomes" id="UP000624279"/>
    </source>
</evidence>
<dbReference type="Proteomes" id="UP000624279">
    <property type="component" value="Unassembled WGS sequence"/>
</dbReference>
<accession>A0ABR6YB02</accession>
<organism evidence="1 2">
    <name type="scientific">Undibacterium flavidum</name>
    <dbReference type="NCBI Taxonomy" id="2762297"/>
    <lineage>
        <taxon>Bacteria</taxon>
        <taxon>Pseudomonadati</taxon>
        <taxon>Pseudomonadota</taxon>
        <taxon>Betaproteobacteria</taxon>
        <taxon>Burkholderiales</taxon>
        <taxon>Oxalobacteraceae</taxon>
        <taxon>Undibacterium</taxon>
    </lineage>
</organism>
<name>A0ABR6YB02_9BURK</name>
<reference evidence="1 2" key="1">
    <citation type="submission" date="2020-08" db="EMBL/GenBank/DDBJ databases">
        <title>Novel species isolated from subtropical streams in China.</title>
        <authorList>
            <person name="Lu H."/>
        </authorList>
    </citation>
    <scope>NUCLEOTIDE SEQUENCE [LARGE SCALE GENOMIC DNA]</scope>
    <source>
        <strain evidence="1 2">LX15W</strain>
    </source>
</reference>
<comment type="caution">
    <text evidence="1">The sequence shown here is derived from an EMBL/GenBank/DDBJ whole genome shotgun (WGS) entry which is preliminary data.</text>
</comment>
<dbReference type="EMBL" id="JACOGA010000007">
    <property type="protein sequence ID" value="MBC3873799.1"/>
    <property type="molecule type" value="Genomic_DNA"/>
</dbReference>
<proteinExistence type="predicted"/>
<evidence type="ECO:0000313" key="1">
    <source>
        <dbReference type="EMBL" id="MBC3873799.1"/>
    </source>
</evidence>
<gene>
    <name evidence="1" type="ORF">H8K55_09375</name>
</gene>
<dbReference type="RefSeq" id="WP_186941823.1">
    <property type="nucleotide sequence ID" value="NZ_JACOGA010000007.1"/>
</dbReference>
<protein>
    <submittedName>
        <fullName evidence="1">Uncharacterized protein</fullName>
    </submittedName>
</protein>
<sequence>MQDQFQLPAGIRTIDGDSGRAFSPQAGYAVQEVSGQKWSHIIRVACSVDNLELLIQNLSTNCLPEHHYVILSGHWFGDRVDTYLSAFTPRTSINKVIQTHLKTLIHDGMIGFGFAWYDTEKHEEIFVDDHKIICILTSNLSKFETVLQSHHIKHNDSLSFISEHGHSHINLGDENSNYCHYLIHQLDMRIYDRP</sequence>
<keyword evidence="2" id="KW-1185">Reference proteome</keyword>